<dbReference type="Gene3D" id="1.25.40.20">
    <property type="entry name" value="Ankyrin repeat-containing domain"/>
    <property type="match status" value="1"/>
</dbReference>
<keyword evidence="1" id="KW-0040">ANK repeat</keyword>
<comment type="caution">
    <text evidence="3">The sequence shown here is derived from an EMBL/GenBank/DDBJ whole genome shotgun (WGS) entry which is preliminary data.</text>
</comment>
<organism evidence="3 4">
    <name type="scientific">Cladorrhinum samala</name>
    <dbReference type="NCBI Taxonomy" id="585594"/>
    <lineage>
        <taxon>Eukaryota</taxon>
        <taxon>Fungi</taxon>
        <taxon>Dikarya</taxon>
        <taxon>Ascomycota</taxon>
        <taxon>Pezizomycotina</taxon>
        <taxon>Sordariomycetes</taxon>
        <taxon>Sordariomycetidae</taxon>
        <taxon>Sordariales</taxon>
        <taxon>Podosporaceae</taxon>
        <taxon>Cladorrhinum</taxon>
    </lineage>
</organism>
<sequence>MDHNELEQRRRCFGLNDLHIAILSNDMATFRRILKCNNKEALQSRDQDGSTALMIAVLCGRLKFVCFLLRQHASTRARDRQGRKALDYSRMSPFIEKKLRIYKALGFHISGVTFREKRRISEILRYPAALWSCRHIGNHPLSRSLIFKRGRELEVLKLAERNVFSTGKKDGDLIAATSGFISSTREPGIKQVAISGWSSNNSRGPMVLDNERYTQLVRDMARFYNFKLRKSRRDNGSCSPLPEHRGRFAACHIEKKLTVWWVEQVMNEVLGTTDITRVADLLDTNLPPRLKEAKLFLDHRPCQDV</sequence>
<dbReference type="Pfam" id="PF13857">
    <property type="entry name" value="Ank_5"/>
    <property type="match status" value="1"/>
</dbReference>
<feature type="domain" description="Single-strand DNA deaminase toxin A-like C-terminal" evidence="2">
    <location>
        <begin position="193"/>
        <end position="257"/>
    </location>
</feature>
<keyword evidence="4" id="KW-1185">Reference proteome</keyword>
<evidence type="ECO:0000313" key="4">
    <source>
        <dbReference type="Proteomes" id="UP001321749"/>
    </source>
</evidence>
<protein>
    <recommendedName>
        <fullName evidence="2">Single-strand DNA deaminase toxin A-like C-terminal domain-containing protein</fullName>
    </recommendedName>
</protein>
<dbReference type="InterPro" id="IPR036770">
    <property type="entry name" value="Ankyrin_rpt-contain_sf"/>
</dbReference>
<dbReference type="EMBL" id="MU864937">
    <property type="protein sequence ID" value="KAK4465697.1"/>
    <property type="molecule type" value="Genomic_DNA"/>
</dbReference>
<evidence type="ECO:0000313" key="3">
    <source>
        <dbReference type="EMBL" id="KAK4465697.1"/>
    </source>
</evidence>
<gene>
    <name evidence="3" type="ORF">QBC42DRAFT_303172</name>
</gene>
<dbReference type="Pfam" id="PF24120">
    <property type="entry name" value="SsdA_C"/>
    <property type="match status" value="1"/>
</dbReference>
<dbReference type="PROSITE" id="PS50088">
    <property type="entry name" value="ANK_REPEAT"/>
    <property type="match status" value="1"/>
</dbReference>
<dbReference type="SUPFAM" id="SSF48403">
    <property type="entry name" value="Ankyrin repeat"/>
    <property type="match status" value="1"/>
</dbReference>
<proteinExistence type="predicted"/>
<reference evidence="3" key="1">
    <citation type="journal article" date="2023" name="Mol. Phylogenet. Evol.">
        <title>Genome-scale phylogeny and comparative genomics of the fungal order Sordariales.</title>
        <authorList>
            <person name="Hensen N."/>
            <person name="Bonometti L."/>
            <person name="Westerberg I."/>
            <person name="Brannstrom I.O."/>
            <person name="Guillou S."/>
            <person name="Cros-Aarteil S."/>
            <person name="Calhoun S."/>
            <person name="Haridas S."/>
            <person name="Kuo A."/>
            <person name="Mondo S."/>
            <person name="Pangilinan J."/>
            <person name="Riley R."/>
            <person name="LaButti K."/>
            <person name="Andreopoulos B."/>
            <person name="Lipzen A."/>
            <person name="Chen C."/>
            <person name="Yan M."/>
            <person name="Daum C."/>
            <person name="Ng V."/>
            <person name="Clum A."/>
            <person name="Steindorff A."/>
            <person name="Ohm R.A."/>
            <person name="Martin F."/>
            <person name="Silar P."/>
            <person name="Natvig D.O."/>
            <person name="Lalanne C."/>
            <person name="Gautier V."/>
            <person name="Ament-Velasquez S.L."/>
            <person name="Kruys A."/>
            <person name="Hutchinson M.I."/>
            <person name="Powell A.J."/>
            <person name="Barry K."/>
            <person name="Miller A.N."/>
            <person name="Grigoriev I.V."/>
            <person name="Debuchy R."/>
            <person name="Gladieux P."/>
            <person name="Hiltunen Thoren M."/>
            <person name="Johannesson H."/>
        </authorList>
    </citation>
    <scope>NUCLEOTIDE SEQUENCE</scope>
    <source>
        <strain evidence="3">PSN324</strain>
    </source>
</reference>
<dbReference type="AlphaFoldDB" id="A0AAV9I1L1"/>
<dbReference type="PANTHER" id="PTHR47303">
    <property type="match status" value="1"/>
</dbReference>
<name>A0AAV9I1L1_9PEZI</name>
<reference evidence="3" key="2">
    <citation type="submission" date="2023-06" db="EMBL/GenBank/DDBJ databases">
        <authorList>
            <consortium name="Lawrence Berkeley National Laboratory"/>
            <person name="Mondo S.J."/>
            <person name="Hensen N."/>
            <person name="Bonometti L."/>
            <person name="Westerberg I."/>
            <person name="Brannstrom I.O."/>
            <person name="Guillou S."/>
            <person name="Cros-Aarteil S."/>
            <person name="Calhoun S."/>
            <person name="Haridas S."/>
            <person name="Kuo A."/>
            <person name="Pangilinan J."/>
            <person name="Riley R."/>
            <person name="Labutti K."/>
            <person name="Andreopoulos B."/>
            <person name="Lipzen A."/>
            <person name="Chen C."/>
            <person name="Yanf M."/>
            <person name="Daum C."/>
            <person name="Ng V."/>
            <person name="Clum A."/>
            <person name="Steindorff A."/>
            <person name="Ohm R."/>
            <person name="Martin F."/>
            <person name="Silar P."/>
            <person name="Natvig D."/>
            <person name="Lalanne C."/>
            <person name="Gautier V."/>
            <person name="Ament-Velasquez S.L."/>
            <person name="Kruys A."/>
            <person name="Hutchinson M.I."/>
            <person name="Powell A.J."/>
            <person name="Barry K."/>
            <person name="Miller A.N."/>
            <person name="Grigoriev I.V."/>
            <person name="Debuchy R."/>
            <person name="Gladieux P."/>
            <person name="Thoren M.H."/>
            <person name="Johannesson H."/>
        </authorList>
    </citation>
    <scope>NUCLEOTIDE SEQUENCE</scope>
    <source>
        <strain evidence="3">PSN324</strain>
    </source>
</reference>
<accession>A0AAV9I1L1</accession>
<dbReference type="InterPro" id="IPR002110">
    <property type="entry name" value="Ankyrin_rpt"/>
</dbReference>
<dbReference type="InterPro" id="IPR057517">
    <property type="entry name" value="SsdA-like_C"/>
</dbReference>
<dbReference type="Proteomes" id="UP001321749">
    <property type="component" value="Unassembled WGS sequence"/>
</dbReference>
<evidence type="ECO:0000256" key="1">
    <source>
        <dbReference type="PROSITE-ProRule" id="PRU00023"/>
    </source>
</evidence>
<feature type="repeat" description="ANK" evidence="1">
    <location>
        <begin position="48"/>
        <end position="80"/>
    </location>
</feature>
<dbReference type="SMART" id="SM00248">
    <property type="entry name" value="ANK"/>
    <property type="match status" value="2"/>
</dbReference>
<dbReference type="PANTHER" id="PTHR47303:SF1">
    <property type="entry name" value="NF-KAPPA-B INHIBITOR BETA"/>
    <property type="match status" value="1"/>
</dbReference>
<evidence type="ECO:0000259" key="2">
    <source>
        <dbReference type="Pfam" id="PF24120"/>
    </source>
</evidence>